<sequence>MTDRLEPRLRSALGTAATRAPQAPARFSAEVVLRSRRRRTRRHALVAGVCVVAVAVPVAVTVTRDTGGGGIAAVVTATPTAFEDPLRNPDPVGKRLTIDNPSEGRPLSLWYARARNGATVFCRKYTSRTGGGTEFCGEGPVIDGAEATDQGSTESFPPPVTGKVLHYGTAQAGIARVVAVREGGGRATGTLRTPQGAPQAIWTVTVSADEPVTAFEFLDGLGRTVKRIERQPPVFPETDAKPVGSTVEMPGGLVVGLYETPDRSLIWKLGGRAVAMNTLSPGGPLTDMGGRPMKAELREHEDRWFGITGAGTARVALVLRDGTTVTADTRPEPWQAGDFRMFAGTQRRTDDIYAEGFELVGYDRDGAELWREDHGPTR</sequence>
<accession>A0ABV8FF22</accession>
<reference evidence="3" key="1">
    <citation type="journal article" date="2019" name="Int. J. Syst. Evol. Microbiol.">
        <title>The Global Catalogue of Microorganisms (GCM) 10K type strain sequencing project: providing services to taxonomists for standard genome sequencing and annotation.</title>
        <authorList>
            <consortium name="The Broad Institute Genomics Platform"/>
            <consortium name="The Broad Institute Genome Sequencing Center for Infectious Disease"/>
            <person name="Wu L."/>
            <person name="Ma J."/>
        </authorList>
    </citation>
    <scope>NUCLEOTIDE SEQUENCE [LARGE SCALE GENOMIC DNA]</scope>
    <source>
        <strain evidence="3">TBRC 7912</strain>
    </source>
</reference>
<dbReference type="Proteomes" id="UP001595698">
    <property type="component" value="Unassembled WGS sequence"/>
</dbReference>
<organism evidence="2 3">
    <name type="scientific">Streptosporangium jomthongense</name>
    <dbReference type="NCBI Taxonomy" id="1193683"/>
    <lineage>
        <taxon>Bacteria</taxon>
        <taxon>Bacillati</taxon>
        <taxon>Actinomycetota</taxon>
        <taxon>Actinomycetes</taxon>
        <taxon>Streptosporangiales</taxon>
        <taxon>Streptosporangiaceae</taxon>
        <taxon>Streptosporangium</taxon>
    </lineage>
</organism>
<evidence type="ECO:0000313" key="2">
    <source>
        <dbReference type="EMBL" id="MFC3986073.1"/>
    </source>
</evidence>
<protein>
    <submittedName>
        <fullName evidence="2">Uncharacterized protein</fullName>
    </submittedName>
</protein>
<comment type="caution">
    <text evidence="2">The sequence shown here is derived from an EMBL/GenBank/DDBJ whole genome shotgun (WGS) entry which is preliminary data.</text>
</comment>
<keyword evidence="1" id="KW-0472">Membrane</keyword>
<keyword evidence="3" id="KW-1185">Reference proteome</keyword>
<gene>
    <name evidence="2" type="ORF">ACFOYY_38510</name>
</gene>
<proteinExistence type="predicted"/>
<dbReference type="RefSeq" id="WP_386196195.1">
    <property type="nucleotide sequence ID" value="NZ_JBHSBC010000050.1"/>
</dbReference>
<dbReference type="EMBL" id="JBHSBC010000050">
    <property type="protein sequence ID" value="MFC3986073.1"/>
    <property type="molecule type" value="Genomic_DNA"/>
</dbReference>
<name>A0ABV8FF22_9ACTN</name>
<keyword evidence="1" id="KW-1133">Transmembrane helix</keyword>
<evidence type="ECO:0000256" key="1">
    <source>
        <dbReference type="SAM" id="Phobius"/>
    </source>
</evidence>
<keyword evidence="1" id="KW-0812">Transmembrane</keyword>
<evidence type="ECO:0000313" key="3">
    <source>
        <dbReference type="Proteomes" id="UP001595698"/>
    </source>
</evidence>
<feature type="transmembrane region" description="Helical" evidence="1">
    <location>
        <begin position="44"/>
        <end position="62"/>
    </location>
</feature>